<accession>A0ABN1NKJ8</accession>
<gene>
    <name evidence="2" type="ORF">GCM10009549_20340</name>
</gene>
<evidence type="ECO:0000313" key="3">
    <source>
        <dbReference type="Proteomes" id="UP001501005"/>
    </source>
</evidence>
<dbReference type="Proteomes" id="UP001501005">
    <property type="component" value="Unassembled WGS sequence"/>
</dbReference>
<keyword evidence="3" id="KW-1185">Reference proteome</keyword>
<comment type="caution">
    <text evidence="2">The sequence shown here is derived from an EMBL/GenBank/DDBJ whole genome shotgun (WGS) entry which is preliminary data.</text>
</comment>
<evidence type="ECO:0008006" key="4">
    <source>
        <dbReference type="Google" id="ProtNLM"/>
    </source>
</evidence>
<reference evidence="2 3" key="1">
    <citation type="journal article" date="2019" name="Int. J. Syst. Evol. Microbiol.">
        <title>The Global Catalogue of Microorganisms (GCM) 10K type strain sequencing project: providing services to taxonomists for standard genome sequencing and annotation.</title>
        <authorList>
            <consortium name="The Broad Institute Genomics Platform"/>
            <consortium name="The Broad Institute Genome Sequencing Center for Infectious Disease"/>
            <person name="Wu L."/>
            <person name="Ma J."/>
        </authorList>
    </citation>
    <scope>NUCLEOTIDE SEQUENCE [LARGE SCALE GENOMIC DNA]</scope>
    <source>
        <strain evidence="2 3">JCM 10673</strain>
    </source>
</reference>
<organism evidence="2 3">
    <name type="scientific">Streptomyces thermoalcalitolerans</name>
    <dbReference type="NCBI Taxonomy" id="65605"/>
    <lineage>
        <taxon>Bacteria</taxon>
        <taxon>Bacillati</taxon>
        <taxon>Actinomycetota</taxon>
        <taxon>Actinomycetes</taxon>
        <taxon>Kitasatosporales</taxon>
        <taxon>Streptomycetaceae</taxon>
        <taxon>Streptomyces</taxon>
    </lineage>
</organism>
<sequence>MTASRHRPGATGETVPAARAAHRGNAHRGRRPAARAHPRRAAILPDAPKAASGKILRRELRSREHGSE</sequence>
<proteinExistence type="predicted"/>
<dbReference type="SUPFAM" id="SSF56801">
    <property type="entry name" value="Acetyl-CoA synthetase-like"/>
    <property type="match status" value="1"/>
</dbReference>
<protein>
    <recommendedName>
        <fullName evidence="4">AMP-binding enzyme C-terminal domain-containing protein</fullName>
    </recommendedName>
</protein>
<feature type="region of interest" description="Disordered" evidence="1">
    <location>
        <begin position="1"/>
        <end position="68"/>
    </location>
</feature>
<feature type="compositionally biased region" description="Basic and acidic residues" evidence="1">
    <location>
        <begin position="56"/>
        <end position="68"/>
    </location>
</feature>
<feature type="compositionally biased region" description="Basic residues" evidence="1">
    <location>
        <begin position="20"/>
        <end position="40"/>
    </location>
</feature>
<name>A0ABN1NKJ8_9ACTN</name>
<evidence type="ECO:0000256" key="1">
    <source>
        <dbReference type="SAM" id="MobiDB-lite"/>
    </source>
</evidence>
<dbReference type="EMBL" id="BAAAHG010000012">
    <property type="protein sequence ID" value="GAA0910458.1"/>
    <property type="molecule type" value="Genomic_DNA"/>
</dbReference>
<evidence type="ECO:0000313" key="2">
    <source>
        <dbReference type="EMBL" id="GAA0910458.1"/>
    </source>
</evidence>